<comment type="caution">
    <text evidence="3">The sequence shown here is derived from an EMBL/GenBank/DDBJ whole genome shotgun (WGS) entry which is preliminary data.</text>
</comment>
<dbReference type="AlphaFoldDB" id="A0A5D3CB78"/>
<evidence type="ECO:0000259" key="1">
    <source>
        <dbReference type="Pfam" id="PF07727"/>
    </source>
</evidence>
<feature type="domain" description="Reverse transcriptase Ty1/copia-type" evidence="1">
    <location>
        <begin position="2"/>
        <end position="50"/>
    </location>
</feature>
<dbReference type="Pfam" id="PF07727">
    <property type="entry name" value="RVT_2"/>
    <property type="match status" value="1"/>
</dbReference>
<proteinExistence type="predicted"/>
<organism evidence="3 4">
    <name type="scientific">Cucumis melo var. makuwa</name>
    <name type="common">Oriental melon</name>
    <dbReference type="NCBI Taxonomy" id="1194695"/>
    <lineage>
        <taxon>Eukaryota</taxon>
        <taxon>Viridiplantae</taxon>
        <taxon>Streptophyta</taxon>
        <taxon>Embryophyta</taxon>
        <taxon>Tracheophyta</taxon>
        <taxon>Spermatophyta</taxon>
        <taxon>Magnoliopsida</taxon>
        <taxon>eudicotyledons</taxon>
        <taxon>Gunneridae</taxon>
        <taxon>Pentapetalae</taxon>
        <taxon>rosids</taxon>
        <taxon>fabids</taxon>
        <taxon>Cucurbitales</taxon>
        <taxon>Cucurbitaceae</taxon>
        <taxon>Benincaseae</taxon>
        <taxon>Cucumis</taxon>
    </lineage>
</organism>
<reference evidence="3 4" key="1">
    <citation type="submission" date="2019-08" db="EMBL/GenBank/DDBJ databases">
        <title>Draft genome sequences of two oriental melons (Cucumis melo L. var makuwa).</title>
        <authorList>
            <person name="Kwon S.-Y."/>
        </authorList>
    </citation>
    <scope>NUCLEOTIDE SEQUENCE [LARGE SCALE GENOMIC DNA]</scope>
    <source>
        <strain evidence="4">cv. Chang Bougi</strain>
        <tissue evidence="3">Leaf</tissue>
    </source>
</reference>
<dbReference type="Proteomes" id="UP000321947">
    <property type="component" value="Unassembled WGS sequence"/>
</dbReference>
<feature type="domain" description="Putative plant transposon protein" evidence="2">
    <location>
        <begin position="260"/>
        <end position="373"/>
    </location>
</feature>
<accession>A0A5D3CB78</accession>
<dbReference type="EMBL" id="SSTD01012729">
    <property type="protein sequence ID" value="TYK08474.1"/>
    <property type="molecule type" value="Genomic_DNA"/>
</dbReference>
<dbReference type="InterPro" id="IPR046796">
    <property type="entry name" value="Transposase_32_dom"/>
</dbReference>
<gene>
    <name evidence="3" type="ORF">E5676_scaffold1071G00070</name>
</gene>
<evidence type="ECO:0000313" key="3">
    <source>
        <dbReference type="EMBL" id="TYK08474.1"/>
    </source>
</evidence>
<name>A0A5D3CB78_CUCMM</name>
<evidence type="ECO:0000259" key="2">
    <source>
        <dbReference type="Pfam" id="PF20167"/>
    </source>
</evidence>
<evidence type="ECO:0000313" key="4">
    <source>
        <dbReference type="Proteomes" id="UP000321947"/>
    </source>
</evidence>
<protein>
    <submittedName>
        <fullName evidence="3">Uncharacterized protein</fullName>
    </submittedName>
</protein>
<sequence>MRNKARLVAQGFAQVEGVDFDETFVPVARLEAIRLLFNISCIHHKLYRNMIENLLYLIASRPDIAYTVVATVAILPSKSTIVNTRKGNYQACSSDAVNKAPVSQSNMHDVWTRGCCCKSTPTRRPYRLASEKPQVNVSESSHLSMHDEIIAENITEGVEPAPSVSETYISEMDSDEHDDVPLARLLRKWLFSNVEPTETSDPVTSVHSHENSSFEDIFALTPGDSPARNEGAGRNDDPVNPADVDAHVEPTNTCAPGLSKKISNVGPFYPQLIREFIVNLPSEFNNPSSSDYQTVHIRGLKFNISPTVINGFLGTLSSWAMGGIPTISLSVKYVILHKIGIANWFLSSHASNVFVALGTFLYQIYNDETVDVVLTTLNAPGSKPKTLSLSYRLFQGSHVPDIKHDSDLQGMLVCLTRNYLDKSAEGFFIH</sequence>
<dbReference type="InterPro" id="IPR013103">
    <property type="entry name" value="RVT_2"/>
</dbReference>
<dbReference type="Pfam" id="PF20167">
    <property type="entry name" value="Transposase_32"/>
    <property type="match status" value="1"/>
</dbReference>